<evidence type="ECO:0000313" key="3">
    <source>
        <dbReference type="Proteomes" id="UP000727407"/>
    </source>
</evidence>
<dbReference type="OrthoDB" id="7617494at2759"/>
<feature type="region of interest" description="Disordered" evidence="1">
    <location>
        <begin position="181"/>
        <end position="210"/>
    </location>
</feature>
<accession>A0A8J4U707</accession>
<gene>
    <name evidence="2" type="primary">prnpb</name>
    <name evidence="2" type="ORF">DAT39_018284</name>
</gene>
<dbReference type="Proteomes" id="UP000727407">
    <property type="component" value="Unassembled WGS sequence"/>
</dbReference>
<protein>
    <submittedName>
        <fullName evidence="2">Glycine-rich cell wall structural protein 1.8-like</fullName>
    </submittedName>
</protein>
<feature type="compositionally biased region" description="Polar residues" evidence="1">
    <location>
        <begin position="197"/>
        <end position="210"/>
    </location>
</feature>
<name>A0A8J4U707_CLAMG</name>
<proteinExistence type="predicted"/>
<sequence>MGSGYPVRAGGQPGGYPGGYPSIGGPYPNWNPNNKILSPRYGSGIGGPGYGIGGSPFSKSVDKMGYKPSVKSKGFAKKAMLAAGVGAMTGMAVGYGLGRFPRPNFHFSSPQEEYYYNHYMHRNYGMKSTDTNDYGRDYKFKPSPKAQTYDKYMENCMKRTDLLRNQSAKISSIQGDASMAGSLTVSNSSTSESVGTPENSTSEIVVSAKSQESDDDTVSISEIGYPALIQQMKARKCVELYMAYSVSFLQKQTQERPTSRSDAHGHSIPLVLLTTTIMAFSSTILLQ</sequence>
<dbReference type="InterPro" id="IPR036924">
    <property type="entry name" value="Prion/Doppel_b-ribbon_dom_sf"/>
</dbReference>
<dbReference type="AlphaFoldDB" id="A0A8J4U707"/>
<evidence type="ECO:0000256" key="1">
    <source>
        <dbReference type="SAM" id="MobiDB-lite"/>
    </source>
</evidence>
<evidence type="ECO:0000313" key="2">
    <source>
        <dbReference type="EMBL" id="KAF5892025.1"/>
    </source>
</evidence>
<dbReference type="Gene3D" id="1.10.790.10">
    <property type="entry name" value="Prion/Doppel protein, beta-ribbon domain"/>
    <property type="match status" value="1"/>
</dbReference>
<reference evidence="2" key="1">
    <citation type="submission" date="2020-07" db="EMBL/GenBank/DDBJ databases">
        <title>Clarias magur genome sequencing, assembly and annotation.</title>
        <authorList>
            <person name="Kushwaha B."/>
            <person name="Kumar R."/>
            <person name="Das P."/>
            <person name="Joshi C.G."/>
            <person name="Kumar D."/>
            <person name="Nagpure N.S."/>
            <person name="Pandey M."/>
            <person name="Agarwal S."/>
            <person name="Srivastava S."/>
            <person name="Singh M."/>
            <person name="Sahoo L."/>
            <person name="Jayasankar P."/>
            <person name="Meher P.K."/>
            <person name="Koringa P.G."/>
            <person name="Iquebal M.A."/>
            <person name="Das S.P."/>
            <person name="Bit A."/>
            <person name="Patnaik S."/>
            <person name="Patel N."/>
            <person name="Shah T.M."/>
            <person name="Hinsu A."/>
            <person name="Jena J.K."/>
        </authorList>
    </citation>
    <scope>NUCLEOTIDE SEQUENCE</scope>
    <source>
        <strain evidence="2">CIFAMagur01</strain>
        <tissue evidence="2">Testis</tissue>
    </source>
</reference>
<keyword evidence="3" id="KW-1185">Reference proteome</keyword>
<feature type="compositionally biased region" description="Low complexity" evidence="1">
    <location>
        <begin position="181"/>
        <end position="196"/>
    </location>
</feature>
<dbReference type="EMBL" id="QNUK01000532">
    <property type="protein sequence ID" value="KAF5892025.1"/>
    <property type="molecule type" value="Genomic_DNA"/>
</dbReference>
<dbReference type="GO" id="GO:0051260">
    <property type="term" value="P:protein homooligomerization"/>
    <property type="evidence" value="ECO:0007669"/>
    <property type="project" value="InterPro"/>
</dbReference>
<dbReference type="SUPFAM" id="SSF54098">
    <property type="entry name" value="Prion-like"/>
    <property type="match status" value="1"/>
</dbReference>
<organism evidence="2 3">
    <name type="scientific">Clarias magur</name>
    <name type="common">Asian catfish</name>
    <name type="synonym">Macropteronotus magur</name>
    <dbReference type="NCBI Taxonomy" id="1594786"/>
    <lineage>
        <taxon>Eukaryota</taxon>
        <taxon>Metazoa</taxon>
        <taxon>Chordata</taxon>
        <taxon>Craniata</taxon>
        <taxon>Vertebrata</taxon>
        <taxon>Euteleostomi</taxon>
        <taxon>Actinopterygii</taxon>
        <taxon>Neopterygii</taxon>
        <taxon>Teleostei</taxon>
        <taxon>Ostariophysi</taxon>
        <taxon>Siluriformes</taxon>
        <taxon>Clariidae</taxon>
        <taxon>Clarias</taxon>
    </lineage>
</organism>
<comment type="caution">
    <text evidence="2">The sequence shown here is derived from an EMBL/GenBank/DDBJ whole genome shotgun (WGS) entry which is preliminary data.</text>
</comment>
<dbReference type="GO" id="GO:0016020">
    <property type="term" value="C:membrane"/>
    <property type="evidence" value="ECO:0007669"/>
    <property type="project" value="InterPro"/>
</dbReference>